<sequence>MGEMVKQVLTRPLQLADQITKAADEANQFRPECHELQTKIQKLSDLIRQLDRVSNDLYERPTRRIIDQTEQVLEKAFALVDKCRTRSVLKRAFTIINNAAFRKMSTQIDNCIGDVTWLLRVSATCNDDDGGGGGGGHLGLPPIAQNEPILCLIWEHIAHLLSGSLEERSDAAAQLASLARDNDHYGRLIIEEGGVGPLLKLVKEGSPEGQDHAVRGIGLLGRDTESIEQIVNAGVATVFEKILKDGMMKVQAMVAWAVAELVARCPKFQDHFGQTNVIRMLVSHLGFEIVQEHSKYEIGINCHKISINSPSSSRSDLDDDKQATVAIEDATTKAEMKAMAAKAIWQLSKGNVSICKYVSESKALLCLAMLLERGNNEAKYNSAMALMEITDMAELDTDLRRSAFKPSSPAVKTITEQLLKTITVENKHLLIPSIRSIGNLARTFRATEAHIIDPLVNLLEEKEPDVMLEAINALIKFACPNNYLHVTHCKRIIERNGVKHLVQLVYFGEQMVQIPALILMCYVSLHVPENHELAQEDVLIVLEWATKQGHIMLDPKVVGILPIAKGRLELYQSKGTKF</sequence>
<protein>
    <recommendedName>
        <fullName evidence="2">DUF7792 domain-containing protein</fullName>
    </recommendedName>
</protein>
<feature type="domain" description="DUF7792" evidence="2">
    <location>
        <begin position="6"/>
        <end position="122"/>
    </location>
</feature>
<dbReference type="SUPFAM" id="SSF48371">
    <property type="entry name" value="ARM repeat"/>
    <property type="match status" value="1"/>
</dbReference>
<dbReference type="PANTHER" id="PTHR46168:SF9">
    <property type="entry name" value="ARMADILLO REPEAT ONLY 2"/>
    <property type="match status" value="1"/>
</dbReference>
<dbReference type="Gene3D" id="1.25.10.10">
    <property type="entry name" value="Leucine-rich Repeat Variant"/>
    <property type="match status" value="2"/>
</dbReference>
<dbReference type="Pfam" id="PF25055">
    <property type="entry name" value="DUF7792"/>
    <property type="match status" value="1"/>
</dbReference>
<dbReference type="Proteomes" id="UP001443914">
    <property type="component" value="Unassembled WGS sequence"/>
</dbReference>
<accession>A0AAW1IMU7</accession>
<gene>
    <name evidence="3" type="ORF">RND81_09G154400</name>
</gene>
<dbReference type="InterPro" id="IPR016024">
    <property type="entry name" value="ARM-type_fold"/>
</dbReference>
<keyword evidence="1" id="KW-0677">Repeat</keyword>
<proteinExistence type="predicted"/>
<dbReference type="InterPro" id="IPR056694">
    <property type="entry name" value="DUF7792"/>
</dbReference>
<dbReference type="SMART" id="SM00185">
    <property type="entry name" value="ARM"/>
    <property type="match status" value="4"/>
</dbReference>
<evidence type="ECO:0000313" key="3">
    <source>
        <dbReference type="EMBL" id="KAK9690795.1"/>
    </source>
</evidence>
<dbReference type="InterPro" id="IPR000225">
    <property type="entry name" value="Armadillo"/>
</dbReference>
<organism evidence="3 4">
    <name type="scientific">Saponaria officinalis</name>
    <name type="common">Common soapwort</name>
    <name type="synonym">Lychnis saponaria</name>
    <dbReference type="NCBI Taxonomy" id="3572"/>
    <lineage>
        <taxon>Eukaryota</taxon>
        <taxon>Viridiplantae</taxon>
        <taxon>Streptophyta</taxon>
        <taxon>Embryophyta</taxon>
        <taxon>Tracheophyta</taxon>
        <taxon>Spermatophyta</taxon>
        <taxon>Magnoliopsida</taxon>
        <taxon>eudicotyledons</taxon>
        <taxon>Gunneridae</taxon>
        <taxon>Pentapetalae</taxon>
        <taxon>Caryophyllales</taxon>
        <taxon>Caryophyllaceae</taxon>
        <taxon>Caryophylleae</taxon>
        <taxon>Saponaria</taxon>
    </lineage>
</organism>
<comment type="caution">
    <text evidence="3">The sequence shown here is derived from an EMBL/GenBank/DDBJ whole genome shotgun (WGS) entry which is preliminary data.</text>
</comment>
<dbReference type="InterPro" id="IPR011989">
    <property type="entry name" value="ARM-like"/>
</dbReference>
<dbReference type="InterPro" id="IPR036537">
    <property type="entry name" value="Adaptor_Cbl_N_dom_sf"/>
</dbReference>
<dbReference type="Gene3D" id="1.20.930.20">
    <property type="entry name" value="Adaptor protein Cbl, N-terminal domain"/>
    <property type="match status" value="1"/>
</dbReference>
<dbReference type="AlphaFoldDB" id="A0AAW1IMU7"/>
<dbReference type="EMBL" id="JBDFQZ010000009">
    <property type="protein sequence ID" value="KAK9690795.1"/>
    <property type="molecule type" value="Genomic_DNA"/>
</dbReference>
<keyword evidence="4" id="KW-1185">Reference proteome</keyword>
<dbReference type="PANTHER" id="PTHR46168">
    <property type="entry name" value="ARMADILLO REPEAT ONLY 4"/>
    <property type="match status" value="1"/>
</dbReference>
<dbReference type="GO" id="GO:0007166">
    <property type="term" value="P:cell surface receptor signaling pathway"/>
    <property type="evidence" value="ECO:0007669"/>
    <property type="project" value="InterPro"/>
</dbReference>
<evidence type="ECO:0000259" key="2">
    <source>
        <dbReference type="Pfam" id="PF25055"/>
    </source>
</evidence>
<name>A0AAW1IMU7_SAPOF</name>
<evidence type="ECO:0000313" key="4">
    <source>
        <dbReference type="Proteomes" id="UP001443914"/>
    </source>
</evidence>
<reference evidence="3" key="1">
    <citation type="submission" date="2024-03" db="EMBL/GenBank/DDBJ databases">
        <title>WGS assembly of Saponaria officinalis var. Norfolk2.</title>
        <authorList>
            <person name="Jenkins J."/>
            <person name="Shu S."/>
            <person name="Grimwood J."/>
            <person name="Barry K."/>
            <person name="Goodstein D."/>
            <person name="Schmutz J."/>
            <person name="Leebens-Mack J."/>
            <person name="Osbourn A."/>
        </authorList>
    </citation>
    <scope>NUCLEOTIDE SEQUENCE [LARGE SCALE GENOMIC DNA]</scope>
    <source>
        <strain evidence="3">JIC</strain>
    </source>
</reference>
<evidence type="ECO:0000256" key="1">
    <source>
        <dbReference type="ARBA" id="ARBA00022737"/>
    </source>
</evidence>
<dbReference type="InterPro" id="IPR059179">
    <property type="entry name" value="MLKL-like_MCAfunc"/>
</dbReference>
<dbReference type="CDD" id="cd21037">
    <property type="entry name" value="MLKL_NTD"/>
    <property type="match status" value="1"/>
</dbReference>